<evidence type="ECO:0000313" key="10">
    <source>
        <dbReference type="EMBL" id="KEQ98298.1"/>
    </source>
</evidence>
<dbReference type="AlphaFoldDB" id="A0A074YKE7"/>
<dbReference type="PANTHER" id="PTHR43341">
    <property type="entry name" value="AMINO ACID PERMEASE"/>
    <property type="match status" value="1"/>
</dbReference>
<evidence type="ECO:0000256" key="5">
    <source>
        <dbReference type="ARBA" id="ARBA00022989"/>
    </source>
</evidence>
<dbReference type="RefSeq" id="XP_013346985.1">
    <property type="nucleotide sequence ID" value="XM_013491531.1"/>
</dbReference>
<gene>
    <name evidence="10" type="ORF">AUEXF2481DRAFT_86278</name>
</gene>
<keyword evidence="2" id="KW-0813">Transport</keyword>
<dbReference type="GO" id="GO:0015171">
    <property type="term" value="F:amino acid transmembrane transporter activity"/>
    <property type="evidence" value="ECO:0007669"/>
    <property type="project" value="TreeGrafter"/>
</dbReference>
<dbReference type="FunCoup" id="A0A074YKE7">
    <property type="interactions" value="164"/>
</dbReference>
<name>A0A074YKE7_AURSE</name>
<feature type="transmembrane region" description="Helical" evidence="8">
    <location>
        <begin position="137"/>
        <end position="159"/>
    </location>
</feature>
<dbReference type="STRING" id="1043005.A0A074YKE7"/>
<dbReference type="PROSITE" id="PS00218">
    <property type="entry name" value="AMINO_ACID_PERMEASE_1"/>
    <property type="match status" value="1"/>
</dbReference>
<dbReference type="Proteomes" id="UP000030641">
    <property type="component" value="Unassembled WGS sequence"/>
</dbReference>
<dbReference type="InterPro" id="IPR050524">
    <property type="entry name" value="APC_YAT"/>
</dbReference>
<dbReference type="Pfam" id="PF00324">
    <property type="entry name" value="AA_permease"/>
    <property type="match status" value="1"/>
</dbReference>
<dbReference type="InterPro" id="IPR004840">
    <property type="entry name" value="Amino_acid_permease_CS"/>
</dbReference>
<evidence type="ECO:0000256" key="1">
    <source>
        <dbReference type="ARBA" id="ARBA00004141"/>
    </source>
</evidence>
<keyword evidence="11" id="KW-1185">Reference proteome</keyword>
<sequence length="553" mass="60350">MADNGIQNAGARLEKEADVNEKHAWQSDASSGSLDHAIERGTTHQLSRQLKSRHLQMIAIDPGGTIGTGLFIGSGTALANAGPAGALIAYAFVGTLVYSVMVSLGEMCAFLPVTGAFTAYASRFVDPSLGFSMGWVYWWAWASCYALELTASGIIIQYWRPDLSQAIFIGCFWIVITALNFLPVKFYGEIEFYFALIKVITVLGFMIFAICIDAGAGQHGYLGFETWRNPGAFAPYLVDGGRSTALAKFVGFWSVLIQAGFSYSGTELVAVAAGETYNPRKTIPSAIRKTFFRIIFFFVFTIFFIGLLVPYDNEQLRAGGDDATASPLVIAAKLAGIKTLPGIINAVLLCTVLSAANSNVYSASRILVGLAGEGFAPKFFMNTIGEVPMYAVGFTSLFGLLGFMNVSSGGSVAFNWLINISGVAGFIAWACILVSHLAFMRILNAKGISRDTLPYKAMLQPWFTYYGLFFWILIIITQGFTAFIPWDTSSFFIAYISLILFVVLYIGHKAIVRPSFVKPAEADIDSGRKEIDEQIFEEPVPTTFFGKFWAWLS</sequence>
<dbReference type="GeneID" id="25371911"/>
<evidence type="ECO:0000256" key="3">
    <source>
        <dbReference type="ARBA" id="ARBA00022692"/>
    </source>
</evidence>
<feature type="transmembrane region" description="Helical" evidence="8">
    <location>
        <begin position="387"/>
        <end position="404"/>
    </location>
</feature>
<dbReference type="PANTHER" id="PTHR43341:SF4">
    <property type="entry name" value="ARGININE PERMEASE CAN1-RELATED"/>
    <property type="match status" value="1"/>
</dbReference>
<dbReference type="InParanoid" id="A0A074YKE7"/>
<dbReference type="Gene3D" id="1.20.1740.10">
    <property type="entry name" value="Amino acid/polyamine transporter I"/>
    <property type="match status" value="1"/>
</dbReference>
<evidence type="ECO:0000256" key="4">
    <source>
        <dbReference type="ARBA" id="ARBA00022970"/>
    </source>
</evidence>
<evidence type="ECO:0000256" key="2">
    <source>
        <dbReference type="ARBA" id="ARBA00022448"/>
    </source>
</evidence>
<feature type="transmembrane region" description="Helical" evidence="8">
    <location>
        <begin position="58"/>
        <end position="78"/>
    </location>
</feature>
<feature type="transmembrane region" description="Helical" evidence="8">
    <location>
        <begin position="192"/>
        <end position="212"/>
    </location>
</feature>
<dbReference type="OMA" id="TEEKHSH"/>
<evidence type="ECO:0000313" key="11">
    <source>
        <dbReference type="Proteomes" id="UP000030641"/>
    </source>
</evidence>
<organism evidence="10 11">
    <name type="scientific">Aureobasidium subglaciale (strain EXF-2481)</name>
    <name type="common">Aureobasidium pullulans var. subglaciale</name>
    <dbReference type="NCBI Taxonomy" id="1043005"/>
    <lineage>
        <taxon>Eukaryota</taxon>
        <taxon>Fungi</taxon>
        <taxon>Dikarya</taxon>
        <taxon>Ascomycota</taxon>
        <taxon>Pezizomycotina</taxon>
        <taxon>Dothideomycetes</taxon>
        <taxon>Dothideomycetidae</taxon>
        <taxon>Dothideales</taxon>
        <taxon>Saccotheciaceae</taxon>
        <taxon>Aureobasidium</taxon>
    </lineage>
</organism>
<dbReference type="OrthoDB" id="3900342at2759"/>
<dbReference type="GO" id="GO:0016020">
    <property type="term" value="C:membrane"/>
    <property type="evidence" value="ECO:0007669"/>
    <property type="project" value="UniProtKB-SubCell"/>
</dbReference>
<keyword evidence="4" id="KW-0029">Amino-acid transport</keyword>
<dbReference type="FunFam" id="1.20.1740.10:FF:000006">
    <property type="entry name" value="General amino acid permease"/>
    <property type="match status" value="1"/>
</dbReference>
<reference evidence="10 11" key="1">
    <citation type="journal article" date="2014" name="BMC Genomics">
        <title>Genome sequencing of four Aureobasidium pullulans varieties: biotechnological potential, stress tolerance, and description of new species.</title>
        <authorList>
            <person name="Gostin Ar C."/>
            <person name="Ohm R.A."/>
            <person name="Kogej T."/>
            <person name="Sonjak S."/>
            <person name="Turk M."/>
            <person name="Zajc J."/>
            <person name="Zalar P."/>
            <person name="Grube M."/>
            <person name="Sun H."/>
            <person name="Han J."/>
            <person name="Sharma A."/>
            <person name="Chiniquy J."/>
            <person name="Ngan C.Y."/>
            <person name="Lipzen A."/>
            <person name="Barry K."/>
            <person name="Grigoriev I.V."/>
            <person name="Gunde-Cimerman N."/>
        </authorList>
    </citation>
    <scope>NUCLEOTIDE SEQUENCE [LARGE SCALE GENOMIC DNA]</scope>
    <source>
        <strain evidence="10 11">EXF-2481</strain>
    </source>
</reference>
<accession>A0A074YKE7</accession>
<proteinExistence type="predicted"/>
<protein>
    <recommendedName>
        <fullName evidence="9">Amino acid permease/ SLC12A domain-containing protein</fullName>
    </recommendedName>
</protein>
<feature type="transmembrane region" description="Helical" evidence="8">
    <location>
        <begin position="331"/>
        <end position="356"/>
    </location>
</feature>
<feature type="compositionally biased region" description="Basic and acidic residues" evidence="7">
    <location>
        <begin position="12"/>
        <end position="25"/>
    </location>
</feature>
<feature type="transmembrane region" description="Helical" evidence="8">
    <location>
        <begin position="108"/>
        <end position="125"/>
    </location>
</feature>
<feature type="transmembrane region" description="Helical" evidence="8">
    <location>
        <begin position="416"/>
        <end position="443"/>
    </location>
</feature>
<evidence type="ECO:0000256" key="7">
    <source>
        <dbReference type="SAM" id="MobiDB-lite"/>
    </source>
</evidence>
<keyword evidence="6 8" id="KW-0472">Membrane</keyword>
<feature type="transmembrane region" description="Helical" evidence="8">
    <location>
        <begin position="463"/>
        <end position="484"/>
    </location>
</feature>
<keyword evidence="5 8" id="KW-1133">Transmembrane helix</keyword>
<keyword evidence="3 8" id="KW-0812">Transmembrane</keyword>
<evidence type="ECO:0000259" key="9">
    <source>
        <dbReference type="Pfam" id="PF00324"/>
    </source>
</evidence>
<evidence type="ECO:0000256" key="6">
    <source>
        <dbReference type="ARBA" id="ARBA00023136"/>
    </source>
</evidence>
<dbReference type="HOGENOM" id="CLU_007946_12_1_1"/>
<feature type="transmembrane region" description="Helical" evidence="8">
    <location>
        <begin position="290"/>
        <end position="311"/>
    </location>
</feature>
<feature type="transmembrane region" description="Helical" evidence="8">
    <location>
        <begin position="166"/>
        <end position="186"/>
    </location>
</feature>
<dbReference type="PIRSF" id="PIRSF006060">
    <property type="entry name" value="AA_transporter"/>
    <property type="match status" value="1"/>
</dbReference>
<feature type="domain" description="Amino acid permease/ SLC12A" evidence="9">
    <location>
        <begin position="54"/>
        <end position="515"/>
    </location>
</feature>
<comment type="subcellular location">
    <subcellularLocation>
        <location evidence="1">Membrane</location>
        <topology evidence="1">Multi-pass membrane protein</topology>
    </subcellularLocation>
</comment>
<evidence type="ECO:0000256" key="8">
    <source>
        <dbReference type="SAM" id="Phobius"/>
    </source>
</evidence>
<feature type="region of interest" description="Disordered" evidence="7">
    <location>
        <begin position="1"/>
        <end position="32"/>
    </location>
</feature>
<dbReference type="EMBL" id="KL584752">
    <property type="protein sequence ID" value="KEQ98298.1"/>
    <property type="molecule type" value="Genomic_DNA"/>
</dbReference>
<dbReference type="InterPro" id="IPR004841">
    <property type="entry name" value="AA-permease/SLC12A_dom"/>
</dbReference>
<feature type="transmembrane region" description="Helical" evidence="8">
    <location>
        <begin position="490"/>
        <end position="508"/>
    </location>
</feature>